<evidence type="ECO:0000256" key="3">
    <source>
        <dbReference type="ARBA" id="ARBA00022833"/>
    </source>
</evidence>
<evidence type="ECO:0000256" key="4">
    <source>
        <dbReference type="PROSITE-ProRule" id="PRU00175"/>
    </source>
</evidence>
<dbReference type="EMBL" id="JABMIG020000068">
    <property type="protein sequence ID" value="KAL3795757.1"/>
    <property type="molecule type" value="Genomic_DNA"/>
</dbReference>
<dbReference type="Proteomes" id="UP001516023">
    <property type="component" value="Unassembled WGS sequence"/>
</dbReference>
<dbReference type="SMART" id="SM00184">
    <property type="entry name" value="RING"/>
    <property type="match status" value="1"/>
</dbReference>
<dbReference type="PROSITE" id="PS50089">
    <property type="entry name" value="ZF_RING_2"/>
    <property type="match status" value="1"/>
</dbReference>
<feature type="region of interest" description="Disordered" evidence="5">
    <location>
        <begin position="85"/>
        <end position="104"/>
    </location>
</feature>
<keyword evidence="2 4" id="KW-0863">Zinc-finger</keyword>
<dbReference type="InterPro" id="IPR001841">
    <property type="entry name" value="Znf_RING"/>
</dbReference>
<dbReference type="Gene3D" id="3.30.40.10">
    <property type="entry name" value="Zinc/RING finger domain, C3HC4 (zinc finger)"/>
    <property type="match status" value="1"/>
</dbReference>
<keyword evidence="1" id="KW-0479">Metal-binding</keyword>
<evidence type="ECO:0000313" key="8">
    <source>
        <dbReference type="Proteomes" id="UP001516023"/>
    </source>
</evidence>
<feature type="region of interest" description="Disordered" evidence="5">
    <location>
        <begin position="45"/>
        <end position="73"/>
    </location>
</feature>
<evidence type="ECO:0000256" key="1">
    <source>
        <dbReference type="ARBA" id="ARBA00022723"/>
    </source>
</evidence>
<dbReference type="SUPFAM" id="SSF57850">
    <property type="entry name" value="RING/U-box"/>
    <property type="match status" value="1"/>
</dbReference>
<dbReference type="PANTHER" id="PTHR45931:SF3">
    <property type="entry name" value="RING ZINC FINGER-CONTAINING PROTEIN"/>
    <property type="match status" value="1"/>
</dbReference>
<dbReference type="InterPro" id="IPR013083">
    <property type="entry name" value="Znf_RING/FYVE/PHD"/>
</dbReference>
<dbReference type="AlphaFoldDB" id="A0ABD3Q6V6"/>
<dbReference type="PANTHER" id="PTHR45931">
    <property type="entry name" value="SI:CH211-59O9.10"/>
    <property type="match status" value="1"/>
</dbReference>
<dbReference type="Pfam" id="PF13639">
    <property type="entry name" value="zf-RING_2"/>
    <property type="match status" value="1"/>
</dbReference>
<reference evidence="7 8" key="1">
    <citation type="journal article" date="2020" name="G3 (Bethesda)">
        <title>Improved Reference Genome for Cyclotella cryptica CCMP332, a Model for Cell Wall Morphogenesis, Salinity Adaptation, and Lipid Production in Diatoms (Bacillariophyta).</title>
        <authorList>
            <person name="Roberts W.R."/>
            <person name="Downey K.M."/>
            <person name="Ruck E.C."/>
            <person name="Traller J.C."/>
            <person name="Alverson A.J."/>
        </authorList>
    </citation>
    <scope>NUCLEOTIDE SEQUENCE [LARGE SCALE GENOMIC DNA]</scope>
    <source>
        <strain evidence="7 8">CCMP332</strain>
    </source>
</reference>
<protein>
    <recommendedName>
        <fullName evidence="6">RING-type domain-containing protein</fullName>
    </recommendedName>
</protein>
<evidence type="ECO:0000313" key="7">
    <source>
        <dbReference type="EMBL" id="KAL3795757.1"/>
    </source>
</evidence>
<dbReference type="GO" id="GO:0008270">
    <property type="term" value="F:zinc ion binding"/>
    <property type="evidence" value="ECO:0007669"/>
    <property type="project" value="UniProtKB-KW"/>
</dbReference>
<gene>
    <name evidence="7" type="ORF">HJC23_008244</name>
</gene>
<name>A0ABD3Q6V6_9STRA</name>
<evidence type="ECO:0000256" key="2">
    <source>
        <dbReference type="ARBA" id="ARBA00022771"/>
    </source>
</evidence>
<evidence type="ECO:0000259" key="6">
    <source>
        <dbReference type="PROSITE" id="PS50089"/>
    </source>
</evidence>
<comment type="caution">
    <text evidence="7">The sequence shown here is derived from an EMBL/GenBank/DDBJ whole genome shotgun (WGS) entry which is preliminary data.</text>
</comment>
<keyword evidence="3" id="KW-0862">Zinc</keyword>
<organism evidence="7 8">
    <name type="scientific">Cyclotella cryptica</name>
    <dbReference type="NCBI Taxonomy" id="29204"/>
    <lineage>
        <taxon>Eukaryota</taxon>
        <taxon>Sar</taxon>
        <taxon>Stramenopiles</taxon>
        <taxon>Ochrophyta</taxon>
        <taxon>Bacillariophyta</taxon>
        <taxon>Coscinodiscophyceae</taxon>
        <taxon>Thalassiosirophycidae</taxon>
        <taxon>Stephanodiscales</taxon>
        <taxon>Stephanodiscaceae</taxon>
        <taxon>Cyclotella</taxon>
    </lineage>
</organism>
<accession>A0ABD3Q6V6</accession>
<dbReference type="InterPro" id="IPR051834">
    <property type="entry name" value="RING_finger_E3_ligase"/>
</dbReference>
<sequence length="311" mass="35607">MNETPSKRIHAIEQPLNTSFPMNARKDSVGDLSPKFLTTPTFGSMCNSNKNHIDRRDDDDADSPLQFSPIRGELLDTPLKHHVSEDDRDAADVHAASESDDEQCKIERRHECDSSFPQHNDDIEINQYEASITEETEEQRTLREIEESEALARQLMAEEAMASYDMSANFLRDNADQFSAEDLAALQAAMAEEDPEALNEEYDADESREMSYDALLRLGERIGDVKEERWALIAREKIDCIPTIVFDMSMAEGKDENHTEVKCLVCQFPYEDGDELRRLTCQHCFHKECIDSWLHTKDTCAFCRKSIVEEN</sequence>
<feature type="region of interest" description="Disordered" evidence="5">
    <location>
        <begin position="1"/>
        <end position="24"/>
    </location>
</feature>
<feature type="domain" description="RING-type" evidence="6">
    <location>
        <begin position="263"/>
        <end position="304"/>
    </location>
</feature>
<evidence type="ECO:0000256" key="5">
    <source>
        <dbReference type="SAM" id="MobiDB-lite"/>
    </source>
</evidence>
<keyword evidence="8" id="KW-1185">Reference proteome</keyword>
<proteinExistence type="predicted"/>